<dbReference type="GO" id="GO:0006270">
    <property type="term" value="P:DNA replication initiation"/>
    <property type="evidence" value="ECO:0007669"/>
    <property type="project" value="TreeGrafter"/>
</dbReference>
<evidence type="ECO:0000256" key="5">
    <source>
        <dbReference type="ARBA" id="ARBA00022705"/>
    </source>
</evidence>
<dbReference type="GO" id="GO:0003688">
    <property type="term" value="F:DNA replication origin binding"/>
    <property type="evidence" value="ECO:0007669"/>
    <property type="project" value="TreeGrafter"/>
</dbReference>
<comment type="caution">
    <text evidence="14">The sequence shown here is derived from an EMBL/GenBank/DDBJ whole genome shotgun (WGS) entry which is preliminary data.</text>
</comment>
<dbReference type="GO" id="GO:0031261">
    <property type="term" value="C:DNA replication preinitiation complex"/>
    <property type="evidence" value="ECO:0007669"/>
    <property type="project" value="TreeGrafter"/>
</dbReference>
<comment type="subunit">
    <text evidence="8">Component of ORC, a complex composed of at least 6 subunits: ORC1, ORC2, ORC3, ORC4, ORC5 and ORC6. ORC is regulated in a cell-cycle dependent manner. It is sequentially assembled at the exit from anaphase of mitosis and disassembled as cells enter S phase.</text>
</comment>
<dbReference type="InterPro" id="IPR040855">
    <property type="entry name" value="ORC_WH_C"/>
</dbReference>
<evidence type="ECO:0000259" key="13">
    <source>
        <dbReference type="Pfam" id="PF19675"/>
    </source>
</evidence>
<comment type="function">
    <text evidence="9">Component of the origin recognition complex (ORC) that binds origins of replication. DNA-binding is ATP-dependent. The specific DNA sequences that define origins of replication have not been identified yet. ORC is required to assemble the pre-replication complex necessary to initiate DNA replication. Binds histone H3 and H4 trimethylation marks H3K9me3, H3K27me3 and H4K20me3.</text>
</comment>
<organism evidence="14 15">
    <name type="scientific">Tieghemiomyces parasiticus</name>
    <dbReference type="NCBI Taxonomy" id="78921"/>
    <lineage>
        <taxon>Eukaryota</taxon>
        <taxon>Fungi</taxon>
        <taxon>Fungi incertae sedis</taxon>
        <taxon>Zoopagomycota</taxon>
        <taxon>Kickxellomycotina</taxon>
        <taxon>Dimargaritomycetes</taxon>
        <taxon>Dimargaritales</taxon>
        <taxon>Dimargaritaceae</taxon>
        <taxon>Tieghemiomyces</taxon>
    </lineage>
</organism>
<protein>
    <recommendedName>
        <fullName evidence="3">Origin recognition complex subunit 3</fullName>
    </recommendedName>
</protein>
<gene>
    <name evidence="14" type="primary">ORC3_2</name>
    <name evidence="14" type="ORF">IWQ60_009871</name>
</gene>
<evidence type="ECO:0000256" key="9">
    <source>
        <dbReference type="ARBA" id="ARBA00045241"/>
    </source>
</evidence>
<sequence length="792" mass="89065">MMQAFDSVSEGCFVIRPANKAQLSKARKEELSHYSYDGFRQLIGNREAPELVQYRHRLYTEAWAQTAVAIERALAGVHAASLDCILAALHRLRTPPGSTVHRALTTPYRELPALSLYAGVNIQDHDALYAQVTDRLTTEHRTLAVRLHSRDCSSIKVAMTRVIRETLRAGEGLAGGTDGLAEHQRLAKRDGFHAPPAYDVRYLVAWYRHLMAAHADDLVPGLTIIFQDFEGFPKSVLEAMVQVFSEHQEALPVTFVFGIATSADMVRQALSKRVTGLLQVESLNLQLAAESVNALVEQVVIPAPWGLALGYEAYKYLLDEFFLHNFSLTALTATLQYTLMDFYYSNPLSVLGPWLALEPLSSEIGAATPMDPGRLASLLGDDHLEILRMQPSVRDHLEGQGLPATELRRALNDDAYFLSAHVQPLVQRLRLYRRNYTRAHRCFQTLQSLADTPHLRKAPRIVHLFNLNEDLYQTKHYTLVMQAFKRTDVANVTTLLTTCLDEFDETETLDHDRLPMLNLAMRAIVQGLANEPKLAIDTVRAVLQSTTVLTSADLQRLQTEGHAAQKSEDDVSEATLAEETTSDTLHRGPSRSALMQSLLTGTNRSAGGGAPTTPQRINRRLLTLPDQAQTLSDTQIAWLQLAYEAIEQLFRLTTRCYDRLPLHELFYYSNDRLLKRAFSPQPRASIQTALGQPNVYIRCRCCAGHQDSDAIHHTHDDTCVLYKLYLECGRLINLYDWFMAFSSIKEAEAHRPSPKELQARFVRGISDLQFLGFIKPTMRKTDHVIRLTWGSG</sequence>
<evidence type="ECO:0000256" key="1">
    <source>
        <dbReference type="ARBA" id="ARBA00004123"/>
    </source>
</evidence>
<dbReference type="EMBL" id="JANBPT010000872">
    <property type="protein sequence ID" value="KAJ1911996.1"/>
    <property type="molecule type" value="Genomic_DNA"/>
</dbReference>
<dbReference type="InterPro" id="IPR020795">
    <property type="entry name" value="ORC3"/>
</dbReference>
<evidence type="ECO:0000313" key="15">
    <source>
        <dbReference type="Proteomes" id="UP001150569"/>
    </source>
</evidence>
<feature type="domain" description="Origin recognition complex subunit 3 N-terminal" evidence="11">
    <location>
        <begin position="4"/>
        <end position="351"/>
    </location>
</feature>
<dbReference type="AlphaFoldDB" id="A0A9W7ZUR3"/>
<evidence type="ECO:0000256" key="7">
    <source>
        <dbReference type="ARBA" id="ARBA00023242"/>
    </source>
</evidence>
<dbReference type="Pfam" id="PF07034">
    <property type="entry name" value="ORC3_N"/>
    <property type="match status" value="1"/>
</dbReference>
<dbReference type="GO" id="GO:0005656">
    <property type="term" value="C:nuclear pre-replicative complex"/>
    <property type="evidence" value="ECO:0007669"/>
    <property type="project" value="TreeGrafter"/>
</dbReference>
<keyword evidence="5" id="KW-0235">DNA replication</keyword>
<proteinExistence type="inferred from homology"/>
<evidence type="ECO:0000256" key="8">
    <source>
        <dbReference type="ARBA" id="ARBA00026084"/>
    </source>
</evidence>
<dbReference type="GO" id="GO:0005664">
    <property type="term" value="C:nuclear origin of replication recognition complex"/>
    <property type="evidence" value="ECO:0007669"/>
    <property type="project" value="InterPro"/>
</dbReference>
<feature type="region of interest" description="Disordered" evidence="10">
    <location>
        <begin position="559"/>
        <end position="590"/>
    </location>
</feature>
<keyword evidence="4" id="KW-0597">Phosphoprotein</keyword>
<keyword evidence="7" id="KW-0539">Nucleus</keyword>
<dbReference type="PANTHER" id="PTHR12748:SF0">
    <property type="entry name" value="ORIGIN RECOGNITION COMPLEX SUBUNIT 3"/>
    <property type="match status" value="1"/>
</dbReference>
<evidence type="ECO:0000313" key="14">
    <source>
        <dbReference type="EMBL" id="KAJ1911996.1"/>
    </source>
</evidence>
<dbReference type="Pfam" id="PF18137">
    <property type="entry name" value="WHD_ORC"/>
    <property type="match status" value="1"/>
</dbReference>
<evidence type="ECO:0000256" key="6">
    <source>
        <dbReference type="ARBA" id="ARBA00023125"/>
    </source>
</evidence>
<comment type="similarity">
    <text evidence="2">Belongs to the ORC3 family.</text>
</comment>
<dbReference type="PANTHER" id="PTHR12748">
    <property type="entry name" value="ORIGIN RECOGNITION COMPLEX SUBUNIT 3"/>
    <property type="match status" value="1"/>
</dbReference>
<dbReference type="Proteomes" id="UP001150569">
    <property type="component" value="Unassembled WGS sequence"/>
</dbReference>
<dbReference type="InterPro" id="IPR045663">
    <property type="entry name" value="ORC3_ins"/>
</dbReference>
<evidence type="ECO:0000256" key="3">
    <source>
        <dbReference type="ARBA" id="ARBA00019085"/>
    </source>
</evidence>
<feature type="domain" description="Origin recognition complex subunit 3 winged helix C-terminal" evidence="12">
    <location>
        <begin position="683"/>
        <end position="789"/>
    </location>
</feature>
<dbReference type="OrthoDB" id="10265211at2759"/>
<evidence type="ECO:0000259" key="11">
    <source>
        <dbReference type="Pfam" id="PF07034"/>
    </source>
</evidence>
<comment type="subcellular location">
    <subcellularLocation>
        <location evidence="1">Nucleus</location>
    </subcellularLocation>
</comment>
<evidence type="ECO:0000256" key="10">
    <source>
        <dbReference type="SAM" id="MobiDB-lite"/>
    </source>
</evidence>
<reference evidence="14" key="1">
    <citation type="submission" date="2022-07" db="EMBL/GenBank/DDBJ databases">
        <title>Phylogenomic reconstructions and comparative analyses of Kickxellomycotina fungi.</title>
        <authorList>
            <person name="Reynolds N.K."/>
            <person name="Stajich J.E."/>
            <person name="Barry K."/>
            <person name="Grigoriev I.V."/>
            <person name="Crous P."/>
            <person name="Smith M.E."/>
        </authorList>
    </citation>
    <scope>NUCLEOTIDE SEQUENCE</scope>
    <source>
        <strain evidence="14">RSA 861</strain>
    </source>
</reference>
<evidence type="ECO:0000256" key="4">
    <source>
        <dbReference type="ARBA" id="ARBA00022553"/>
    </source>
</evidence>
<keyword evidence="15" id="KW-1185">Reference proteome</keyword>
<dbReference type="CDD" id="cd20704">
    <property type="entry name" value="Orc3"/>
    <property type="match status" value="2"/>
</dbReference>
<keyword evidence="6" id="KW-0238">DNA-binding</keyword>
<evidence type="ECO:0000256" key="2">
    <source>
        <dbReference type="ARBA" id="ARBA00010977"/>
    </source>
</evidence>
<name>A0A9W7ZUR3_9FUNG</name>
<dbReference type="InterPro" id="IPR045667">
    <property type="entry name" value="ORC3_N"/>
</dbReference>
<dbReference type="Pfam" id="PF19675">
    <property type="entry name" value="ORC3_ins"/>
    <property type="match status" value="1"/>
</dbReference>
<evidence type="ECO:0000259" key="12">
    <source>
        <dbReference type="Pfam" id="PF18137"/>
    </source>
</evidence>
<accession>A0A9W7ZUR3</accession>
<feature type="domain" description="Origin recognition complex subunit 3 insertion" evidence="13">
    <location>
        <begin position="379"/>
        <end position="507"/>
    </location>
</feature>